<evidence type="ECO:0000313" key="2">
    <source>
        <dbReference type="Proteomes" id="UP001497680"/>
    </source>
</evidence>
<dbReference type="EMBL" id="MU394290">
    <property type="protein sequence ID" value="KAI6090489.1"/>
    <property type="molecule type" value="Genomic_DNA"/>
</dbReference>
<keyword evidence="1" id="KW-0808">Transferase</keyword>
<evidence type="ECO:0000313" key="1">
    <source>
        <dbReference type="EMBL" id="KAI6090489.1"/>
    </source>
</evidence>
<name>A0ACC0DCR6_9PEZI</name>
<comment type="caution">
    <text evidence="1">The sequence shown here is derived from an EMBL/GenBank/DDBJ whole genome shotgun (WGS) entry which is preliminary data.</text>
</comment>
<dbReference type="Proteomes" id="UP001497680">
    <property type="component" value="Unassembled WGS sequence"/>
</dbReference>
<organism evidence="1 2">
    <name type="scientific">Hypoxylon rubiginosum</name>
    <dbReference type="NCBI Taxonomy" id="110542"/>
    <lineage>
        <taxon>Eukaryota</taxon>
        <taxon>Fungi</taxon>
        <taxon>Dikarya</taxon>
        <taxon>Ascomycota</taxon>
        <taxon>Pezizomycotina</taxon>
        <taxon>Sordariomycetes</taxon>
        <taxon>Xylariomycetidae</taxon>
        <taxon>Xylariales</taxon>
        <taxon>Hypoxylaceae</taxon>
        <taxon>Hypoxylon</taxon>
    </lineage>
</organism>
<keyword evidence="1" id="KW-0489">Methyltransferase</keyword>
<proteinExistence type="predicted"/>
<sequence length="401" mass="45409">MMRVPSVDALTLIENLELFLNDVDANSKSLSDDERYRLSEAARKVSFSTEATLDTVHRIINSPMQLPLTCIGIDTKIFDILSDIEGSATIAELAEKTKVDPDLMKRVLRYYQSYGMVTQVADDAFSANNVTKAMTTIAGRNGAQMRLYGVMPVWNSLPKFLREKGYVNPTDSATCPWYAAHNTKESCWEWIQTHPPMLQYSMRFMQSQRDGLPIFLDAVDFKQYAQDVTDSTPVFVDVGGGRGHQCVNLRQRYPDLRGRIVLQDQAHVIEEVKANPLPDFDGIEAQAHDIFTPQELRGSRVYYMRYILHDWPDNKVVEILQNLKAGMTTESTIFIDEMVMPERDASWRATSMDIAMACAFAATERSLPEFEALLNEAGLKISKVYQYTKQLNDCIIAAVLQ</sequence>
<reference evidence="1 2" key="1">
    <citation type="journal article" date="2022" name="New Phytol.">
        <title>Ecological generalism drives hyperdiversity of secondary metabolite gene clusters in xylarialean endophytes.</title>
        <authorList>
            <person name="Franco M.E.E."/>
            <person name="Wisecaver J.H."/>
            <person name="Arnold A.E."/>
            <person name="Ju Y.M."/>
            <person name="Slot J.C."/>
            <person name="Ahrendt S."/>
            <person name="Moore L.P."/>
            <person name="Eastman K.E."/>
            <person name="Scott K."/>
            <person name="Konkel Z."/>
            <person name="Mondo S.J."/>
            <person name="Kuo A."/>
            <person name="Hayes R.D."/>
            <person name="Haridas S."/>
            <person name="Andreopoulos B."/>
            <person name="Riley R."/>
            <person name="LaButti K."/>
            <person name="Pangilinan J."/>
            <person name="Lipzen A."/>
            <person name="Amirebrahimi M."/>
            <person name="Yan J."/>
            <person name="Adam C."/>
            <person name="Keymanesh K."/>
            <person name="Ng V."/>
            <person name="Louie K."/>
            <person name="Northen T."/>
            <person name="Drula E."/>
            <person name="Henrissat B."/>
            <person name="Hsieh H.M."/>
            <person name="Youens-Clark K."/>
            <person name="Lutzoni F."/>
            <person name="Miadlikowska J."/>
            <person name="Eastwood D.C."/>
            <person name="Hamelin R.C."/>
            <person name="Grigoriev I.V."/>
            <person name="U'Ren J.M."/>
        </authorList>
    </citation>
    <scope>NUCLEOTIDE SEQUENCE [LARGE SCALE GENOMIC DNA]</scope>
    <source>
        <strain evidence="1 2">ER1909</strain>
    </source>
</reference>
<gene>
    <name evidence="1" type="ORF">F4821DRAFT_274683</name>
</gene>
<keyword evidence="2" id="KW-1185">Reference proteome</keyword>
<protein>
    <submittedName>
        <fullName evidence="1">S-adenosyl-L-methionine-dependent methyltransferase</fullName>
    </submittedName>
</protein>
<accession>A0ACC0DCR6</accession>